<name>A0A3N4LGW5_9PEZI</name>
<gene>
    <name evidence="2" type="ORF">L211DRAFT_885774</name>
</gene>
<feature type="chain" id="PRO_5017987212" evidence="1">
    <location>
        <begin position="19"/>
        <end position="330"/>
    </location>
</feature>
<dbReference type="Proteomes" id="UP000267821">
    <property type="component" value="Unassembled WGS sequence"/>
</dbReference>
<dbReference type="AlphaFoldDB" id="A0A3N4LGW5"/>
<organism evidence="2 3">
    <name type="scientific">Terfezia boudieri ATCC MYA-4762</name>
    <dbReference type="NCBI Taxonomy" id="1051890"/>
    <lineage>
        <taxon>Eukaryota</taxon>
        <taxon>Fungi</taxon>
        <taxon>Dikarya</taxon>
        <taxon>Ascomycota</taxon>
        <taxon>Pezizomycotina</taxon>
        <taxon>Pezizomycetes</taxon>
        <taxon>Pezizales</taxon>
        <taxon>Pezizaceae</taxon>
        <taxon>Terfezia</taxon>
    </lineage>
</organism>
<accession>A0A3N4LGW5</accession>
<protein>
    <submittedName>
        <fullName evidence="2">Uncharacterized protein</fullName>
    </submittedName>
</protein>
<dbReference type="PANTHER" id="PTHR36578:SF1">
    <property type="entry name" value="APPLE DOMAIN-CONTAINING PROTEIN"/>
    <property type="match status" value="1"/>
</dbReference>
<evidence type="ECO:0000313" key="3">
    <source>
        <dbReference type="Proteomes" id="UP000267821"/>
    </source>
</evidence>
<reference evidence="2 3" key="1">
    <citation type="journal article" date="2018" name="Nat. Ecol. Evol.">
        <title>Pezizomycetes genomes reveal the molecular basis of ectomycorrhizal truffle lifestyle.</title>
        <authorList>
            <person name="Murat C."/>
            <person name="Payen T."/>
            <person name="Noel B."/>
            <person name="Kuo A."/>
            <person name="Morin E."/>
            <person name="Chen J."/>
            <person name="Kohler A."/>
            <person name="Krizsan K."/>
            <person name="Balestrini R."/>
            <person name="Da Silva C."/>
            <person name="Montanini B."/>
            <person name="Hainaut M."/>
            <person name="Levati E."/>
            <person name="Barry K.W."/>
            <person name="Belfiori B."/>
            <person name="Cichocki N."/>
            <person name="Clum A."/>
            <person name="Dockter R.B."/>
            <person name="Fauchery L."/>
            <person name="Guy J."/>
            <person name="Iotti M."/>
            <person name="Le Tacon F."/>
            <person name="Lindquist E.A."/>
            <person name="Lipzen A."/>
            <person name="Malagnac F."/>
            <person name="Mello A."/>
            <person name="Molinier V."/>
            <person name="Miyauchi S."/>
            <person name="Poulain J."/>
            <person name="Riccioni C."/>
            <person name="Rubini A."/>
            <person name="Sitrit Y."/>
            <person name="Splivallo R."/>
            <person name="Traeger S."/>
            <person name="Wang M."/>
            <person name="Zifcakova L."/>
            <person name="Wipf D."/>
            <person name="Zambonelli A."/>
            <person name="Paolocci F."/>
            <person name="Nowrousian M."/>
            <person name="Ottonello S."/>
            <person name="Baldrian P."/>
            <person name="Spatafora J.W."/>
            <person name="Henrissat B."/>
            <person name="Nagy L.G."/>
            <person name="Aury J.M."/>
            <person name="Wincker P."/>
            <person name="Grigoriev I.V."/>
            <person name="Bonfante P."/>
            <person name="Martin F.M."/>
        </authorList>
    </citation>
    <scope>NUCLEOTIDE SEQUENCE [LARGE SCALE GENOMIC DNA]</scope>
    <source>
        <strain evidence="2 3">ATCC MYA-4762</strain>
    </source>
</reference>
<dbReference type="OrthoDB" id="271448at2759"/>
<dbReference type="STRING" id="1051890.A0A3N4LGW5"/>
<keyword evidence="3" id="KW-1185">Reference proteome</keyword>
<dbReference type="InParanoid" id="A0A3N4LGW5"/>
<evidence type="ECO:0000313" key="2">
    <source>
        <dbReference type="EMBL" id="RPB22093.1"/>
    </source>
</evidence>
<dbReference type="PANTHER" id="PTHR36578">
    <property type="entry name" value="CHROMOSOME 15, WHOLE GENOME SHOTGUN SEQUENCE"/>
    <property type="match status" value="1"/>
</dbReference>
<evidence type="ECO:0000256" key="1">
    <source>
        <dbReference type="SAM" id="SignalP"/>
    </source>
</evidence>
<proteinExistence type="predicted"/>
<sequence length="330" mass="35564">MRTFALLYLAIAASVALAVPTSSADSDSPDNIEAIVSNLPPDEGPLCPAPGIEPPPTVPSNSEIITDAVDQTISNTPSKLKRDNEHKKRYTTLPLPVGWFYAFKNLNGATETSSYMTYKILPASTPNLAQAGADFCQSVVGCTFFNIYTEKFGPNPADKVIKCSLYSLPSSADQATNVGQWRDGYLVTISGSWGFSRILHPTVPGYTAEKLDGAINGKRANPTDPDPYMGYASISATDPSLCASACEDKTAFDSQHPTGGTYKACNFFNFYILIRNGVPYKTICSFYIIPFDNSFAVNYGYSTSTDTYTIGDSWGFTRVPQQGTGGIVTV</sequence>
<keyword evidence="1" id="KW-0732">Signal</keyword>
<dbReference type="EMBL" id="ML121554">
    <property type="protein sequence ID" value="RPB22093.1"/>
    <property type="molecule type" value="Genomic_DNA"/>
</dbReference>
<feature type="signal peptide" evidence="1">
    <location>
        <begin position="1"/>
        <end position="18"/>
    </location>
</feature>